<evidence type="ECO:0000313" key="1">
    <source>
        <dbReference type="EMBL" id="KKK75183.1"/>
    </source>
</evidence>
<comment type="caution">
    <text evidence="1">The sequence shown here is derived from an EMBL/GenBank/DDBJ whole genome shotgun (WGS) entry which is preliminary data.</text>
</comment>
<organism evidence="1">
    <name type="scientific">marine sediment metagenome</name>
    <dbReference type="NCBI Taxonomy" id="412755"/>
    <lineage>
        <taxon>unclassified sequences</taxon>
        <taxon>metagenomes</taxon>
        <taxon>ecological metagenomes</taxon>
    </lineage>
</organism>
<sequence length="125" mass="14374">MENKNNLGWVKNLLNNLVLLKWVRKFSADNLLDDNKKAEEFSVKCNTESISVGDKNMLKMLITQARYSGKEFVRYNIKQLKEALDLVGSEGELIISEDNNKELFIQIKDSVVIISPLPKEDKRTD</sequence>
<reference evidence="1" key="1">
    <citation type="journal article" date="2015" name="Nature">
        <title>Complex archaea that bridge the gap between prokaryotes and eukaryotes.</title>
        <authorList>
            <person name="Spang A."/>
            <person name="Saw J.H."/>
            <person name="Jorgensen S.L."/>
            <person name="Zaremba-Niedzwiedzka K."/>
            <person name="Martijn J."/>
            <person name="Lind A.E."/>
            <person name="van Eijk R."/>
            <person name="Schleper C."/>
            <person name="Guy L."/>
            <person name="Ettema T.J."/>
        </authorList>
    </citation>
    <scope>NUCLEOTIDE SEQUENCE</scope>
</reference>
<dbReference type="AlphaFoldDB" id="A0A0F8Y1M4"/>
<protein>
    <submittedName>
        <fullName evidence="1">Uncharacterized protein</fullName>
    </submittedName>
</protein>
<accession>A0A0F8Y1M4</accession>
<dbReference type="EMBL" id="LAZR01055977">
    <property type="protein sequence ID" value="KKK75183.1"/>
    <property type="molecule type" value="Genomic_DNA"/>
</dbReference>
<proteinExistence type="predicted"/>
<gene>
    <name evidence="1" type="ORF">LCGC14_2876300</name>
</gene>
<name>A0A0F8Y1M4_9ZZZZ</name>